<proteinExistence type="predicted"/>
<dbReference type="InterPro" id="IPR010359">
    <property type="entry name" value="IrrE_HExxH"/>
</dbReference>
<dbReference type="InterPro" id="IPR052345">
    <property type="entry name" value="Rad_response_metalloprotease"/>
</dbReference>
<name>F2NUM0_TRES6</name>
<dbReference type="HOGENOM" id="CLU_1218288_0_0_12"/>
<evidence type="ECO:0000313" key="3">
    <source>
        <dbReference type="Proteomes" id="UP000006852"/>
    </source>
</evidence>
<dbReference type="PANTHER" id="PTHR43236">
    <property type="entry name" value="ANTITOXIN HIGA1"/>
    <property type="match status" value="1"/>
</dbReference>
<dbReference type="Gene3D" id="1.10.10.2910">
    <property type="match status" value="1"/>
</dbReference>
<evidence type="ECO:0000313" key="2">
    <source>
        <dbReference type="EMBL" id="AEB13583.1"/>
    </source>
</evidence>
<dbReference type="GeneID" id="302999835"/>
<keyword evidence="3" id="KW-1185">Reference proteome</keyword>
<organism evidence="2 3">
    <name type="scientific">Treponema succinifaciens (strain ATCC 33096 / DSM 2489 / 6091)</name>
    <dbReference type="NCBI Taxonomy" id="869209"/>
    <lineage>
        <taxon>Bacteria</taxon>
        <taxon>Pseudomonadati</taxon>
        <taxon>Spirochaetota</taxon>
        <taxon>Spirochaetia</taxon>
        <taxon>Spirochaetales</taxon>
        <taxon>Treponemataceae</taxon>
        <taxon>Treponema</taxon>
    </lineage>
</organism>
<dbReference type="PANTHER" id="PTHR43236:SF1">
    <property type="entry name" value="BLL7220 PROTEIN"/>
    <property type="match status" value="1"/>
</dbReference>
<dbReference type="Pfam" id="PF06114">
    <property type="entry name" value="Peptidase_M78"/>
    <property type="match status" value="1"/>
</dbReference>
<accession>F2NUM0</accession>
<dbReference type="Proteomes" id="UP000006852">
    <property type="component" value="Chromosome"/>
</dbReference>
<gene>
    <name evidence="2" type="ordered locus">Tresu_0642</name>
</gene>
<dbReference type="KEGG" id="tsu:Tresu_0642"/>
<feature type="domain" description="IrrE N-terminal-like" evidence="1">
    <location>
        <begin position="72"/>
        <end position="180"/>
    </location>
</feature>
<dbReference type="RefSeq" id="WP_013700890.1">
    <property type="nucleotide sequence ID" value="NC_015385.1"/>
</dbReference>
<dbReference type="OrthoDB" id="9816277at2"/>
<reference evidence="2 3" key="1">
    <citation type="journal article" date="2011" name="Stand. Genomic Sci.">
        <title>Complete genome sequence of Treponema succinifaciens type strain (6091).</title>
        <authorList>
            <person name="Han C."/>
            <person name="Gronow S."/>
            <person name="Teshima H."/>
            <person name="Lapidus A."/>
            <person name="Nolan M."/>
            <person name="Lucas S."/>
            <person name="Hammon N."/>
            <person name="Deshpande S."/>
            <person name="Cheng J.F."/>
            <person name="Zeytun A."/>
            <person name="Tapia R."/>
            <person name="Goodwin L."/>
            <person name="Pitluck S."/>
            <person name="Liolios K."/>
            <person name="Pagani I."/>
            <person name="Ivanova N."/>
            <person name="Mavromatis K."/>
            <person name="Mikhailova N."/>
            <person name="Huntemann M."/>
            <person name="Pati A."/>
            <person name="Chen A."/>
            <person name="Palaniappan K."/>
            <person name="Land M."/>
            <person name="Hauser L."/>
            <person name="Brambilla E.M."/>
            <person name="Rohde M."/>
            <person name="Goker M."/>
            <person name="Woyke T."/>
            <person name="Bristow J."/>
            <person name="Eisen J.A."/>
            <person name="Markowitz V."/>
            <person name="Hugenholtz P."/>
            <person name="Kyrpides N.C."/>
            <person name="Klenk H.P."/>
            <person name="Detter J.C."/>
        </authorList>
    </citation>
    <scope>NUCLEOTIDE SEQUENCE [LARGE SCALE GENOMIC DNA]</scope>
    <source>
        <strain evidence="3">ATCC 33096 / DSM 2489 / 6091</strain>
    </source>
</reference>
<evidence type="ECO:0000259" key="1">
    <source>
        <dbReference type="Pfam" id="PF06114"/>
    </source>
</evidence>
<dbReference type="STRING" id="869209.Tresu_0642"/>
<dbReference type="AlphaFoldDB" id="F2NUM0"/>
<dbReference type="eggNOG" id="COG2856">
    <property type="taxonomic scope" value="Bacteria"/>
</dbReference>
<reference evidence="3" key="2">
    <citation type="submission" date="2011-04" db="EMBL/GenBank/DDBJ databases">
        <title>The complete genome of chromosome of Treponema succinifaciens DSM 2489.</title>
        <authorList>
            <person name="Lucas S."/>
            <person name="Copeland A."/>
            <person name="Lapidus A."/>
            <person name="Bruce D."/>
            <person name="Goodwin L."/>
            <person name="Pitluck S."/>
            <person name="Peters L."/>
            <person name="Kyrpides N."/>
            <person name="Mavromatis K."/>
            <person name="Ivanova N."/>
            <person name="Ovchinnikova G."/>
            <person name="Teshima H."/>
            <person name="Detter J.C."/>
            <person name="Tapia R."/>
            <person name="Han C."/>
            <person name="Land M."/>
            <person name="Hauser L."/>
            <person name="Markowitz V."/>
            <person name="Cheng J.-F."/>
            <person name="Hugenholtz P."/>
            <person name="Woyke T."/>
            <person name="Wu D."/>
            <person name="Gronow S."/>
            <person name="Wellnitz S."/>
            <person name="Brambilla E."/>
            <person name="Klenk H.-P."/>
            <person name="Eisen J.A."/>
        </authorList>
    </citation>
    <scope>NUCLEOTIDE SEQUENCE [LARGE SCALE GENOMIC DNA]</scope>
    <source>
        <strain evidence="3">ATCC 33096 / DSM 2489 / 6091</strain>
    </source>
</reference>
<dbReference type="EMBL" id="CP002631">
    <property type="protein sequence ID" value="AEB13583.1"/>
    <property type="molecule type" value="Genomic_DNA"/>
</dbReference>
<sequence length="243" mass="28663">MNGEFSADYKTDIEERVNEILIKSRIIKKFPLDCFLLVDEIGKEIAIALMPFSWIEEKGMNADDVVNSKDAEAVEFCGRYIIFYNQNMPSVRIAFSIAHEIGHIVLGHDIEHITEYRKKKDSRLKQLYEQSEIEANYFASCLLMPEAIINRLKSFGCRITKEFLQTSFGVSESASEIRIKTLRRNSQRYVSYWTRDKSLDNAVLLKFADFIKKISPRRKSYEEEYRYEEEMQEERNRWLAEGY</sequence>
<protein>
    <recommendedName>
        <fullName evidence="1">IrrE N-terminal-like domain-containing protein</fullName>
    </recommendedName>
</protein>